<feature type="region of interest" description="Disordered" evidence="1">
    <location>
        <begin position="47"/>
        <end position="70"/>
    </location>
</feature>
<feature type="compositionally biased region" description="Polar residues" evidence="1">
    <location>
        <begin position="48"/>
        <end position="64"/>
    </location>
</feature>
<dbReference type="AlphaFoldDB" id="A0A0A3I326"/>
<reference evidence="2 3" key="1">
    <citation type="submission" date="2014-02" db="EMBL/GenBank/DDBJ databases">
        <title>Draft genome sequence of Lysinibacillus manganicus DSM 26584T.</title>
        <authorList>
            <person name="Zhang F."/>
            <person name="Wang G."/>
            <person name="Zhang L."/>
        </authorList>
    </citation>
    <scope>NUCLEOTIDE SEQUENCE [LARGE SCALE GENOMIC DNA]</scope>
    <source>
        <strain evidence="2 3">DSM 26584</strain>
    </source>
</reference>
<proteinExistence type="predicted"/>
<accession>A0A0A3I326</accession>
<protein>
    <submittedName>
        <fullName evidence="2">Uncharacterized protein</fullName>
    </submittedName>
</protein>
<dbReference type="EMBL" id="JPVN01000015">
    <property type="protein sequence ID" value="KGR77890.1"/>
    <property type="molecule type" value="Genomic_DNA"/>
</dbReference>
<evidence type="ECO:0000313" key="3">
    <source>
        <dbReference type="Proteomes" id="UP000030416"/>
    </source>
</evidence>
<comment type="caution">
    <text evidence="2">The sequence shown here is derived from an EMBL/GenBank/DDBJ whole genome shotgun (WGS) entry which is preliminary data.</text>
</comment>
<dbReference type="Proteomes" id="UP000030416">
    <property type="component" value="Unassembled WGS sequence"/>
</dbReference>
<evidence type="ECO:0000256" key="1">
    <source>
        <dbReference type="SAM" id="MobiDB-lite"/>
    </source>
</evidence>
<keyword evidence="3" id="KW-1185">Reference proteome</keyword>
<organism evidence="2 3">
    <name type="scientific">Ureibacillus manganicus DSM 26584</name>
    <dbReference type="NCBI Taxonomy" id="1384049"/>
    <lineage>
        <taxon>Bacteria</taxon>
        <taxon>Bacillati</taxon>
        <taxon>Bacillota</taxon>
        <taxon>Bacilli</taxon>
        <taxon>Bacillales</taxon>
        <taxon>Caryophanaceae</taxon>
        <taxon>Ureibacillus</taxon>
    </lineage>
</organism>
<name>A0A0A3I326_9BACL</name>
<sequence length="70" mass="8261">MHQQREAVEANIKLNEEMNSVYRLRSDHIDSPTEANMKLDEEFYGDDGQTNFEPTFLYNNTPPIQINRED</sequence>
<evidence type="ECO:0000313" key="2">
    <source>
        <dbReference type="EMBL" id="KGR77890.1"/>
    </source>
</evidence>
<gene>
    <name evidence="2" type="ORF">CD29_13455</name>
</gene>